<evidence type="ECO:0000259" key="14">
    <source>
        <dbReference type="Pfam" id="PF00288"/>
    </source>
</evidence>
<dbReference type="SUPFAM" id="SSF55060">
    <property type="entry name" value="GHMP Kinase, C-terminal domain"/>
    <property type="match status" value="1"/>
</dbReference>
<evidence type="ECO:0000256" key="13">
    <source>
        <dbReference type="HAMAP-Rule" id="MF_00384"/>
    </source>
</evidence>
<dbReference type="AlphaFoldDB" id="A0A1H2Z216"/>
<dbReference type="GO" id="GO:0005737">
    <property type="term" value="C:cytoplasm"/>
    <property type="evidence" value="ECO:0007669"/>
    <property type="project" value="UniProtKB-SubCell"/>
</dbReference>
<evidence type="ECO:0000256" key="12">
    <source>
        <dbReference type="ARBA" id="ARBA00049954"/>
    </source>
</evidence>
<keyword evidence="5 13" id="KW-0028">Amino-acid biosynthesis</keyword>
<feature type="domain" description="GHMP kinase C-terminal" evidence="15">
    <location>
        <begin position="215"/>
        <end position="286"/>
    </location>
</feature>
<organism evidence="16 17">
    <name type="scientific">Acidaminococcus fermentans</name>
    <dbReference type="NCBI Taxonomy" id="905"/>
    <lineage>
        <taxon>Bacteria</taxon>
        <taxon>Bacillati</taxon>
        <taxon>Bacillota</taxon>
        <taxon>Negativicutes</taxon>
        <taxon>Acidaminococcales</taxon>
        <taxon>Acidaminococcaceae</taxon>
        <taxon>Acidaminococcus</taxon>
    </lineage>
</organism>
<comment type="caution">
    <text evidence="16">The sequence shown here is derived from an EMBL/GenBank/DDBJ whole genome shotgun (WGS) entry which is preliminary data.</text>
</comment>
<name>A0A1H2Z216_ACIFE</name>
<evidence type="ECO:0000256" key="5">
    <source>
        <dbReference type="ARBA" id="ARBA00022605"/>
    </source>
</evidence>
<dbReference type="EMBL" id="FNOP01000013">
    <property type="protein sequence ID" value="SDX10839.1"/>
    <property type="molecule type" value="Genomic_DNA"/>
</dbReference>
<evidence type="ECO:0000256" key="2">
    <source>
        <dbReference type="ARBA" id="ARBA00007370"/>
    </source>
</evidence>
<dbReference type="InterPro" id="IPR000870">
    <property type="entry name" value="Homoserine_kinase"/>
</dbReference>
<dbReference type="InterPro" id="IPR013750">
    <property type="entry name" value="GHMP_kinase_C_dom"/>
</dbReference>
<keyword evidence="13" id="KW-0963">Cytoplasm</keyword>
<keyword evidence="6 13" id="KW-0808">Transferase</keyword>
<dbReference type="PIRSF" id="PIRSF000676">
    <property type="entry name" value="Homoser_kin"/>
    <property type="match status" value="1"/>
</dbReference>
<comment type="catalytic activity">
    <reaction evidence="11 13">
        <text>L-homoserine + ATP = O-phospho-L-homoserine + ADP + H(+)</text>
        <dbReference type="Rhea" id="RHEA:13985"/>
        <dbReference type="ChEBI" id="CHEBI:15378"/>
        <dbReference type="ChEBI" id="CHEBI:30616"/>
        <dbReference type="ChEBI" id="CHEBI:57476"/>
        <dbReference type="ChEBI" id="CHEBI:57590"/>
        <dbReference type="ChEBI" id="CHEBI:456216"/>
        <dbReference type="EC" id="2.7.1.39"/>
    </reaction>
</comment>
<comment type="function">
    <text evidence="12 13">Catalyzes the ATP-dependent phosphorylation of L-homoserine to L-homoserine phosphate.</text>
</comment>
<keyword evidence="10 13" id="KW-0067">ATP-binding</keyword>
<feature type="binding site" evidence="13">
    <location>
        <begin position="94"/>
        <end position="104"/>
    </location>
    <ligand>
        <name>ATP</name>
        <dbReference type="ChEBI" id="CHEBI:30616"/>
    </ligand>
</feature>
<keyword evidence="7 13" id="KW-0791">Threonine biosynthesis</keyword>
<reference evidence="16 17" key="1">
    <citation type="submission" date="2016-10" db="EMBL/GenBank/DDBJ databases">
        <authorList>
            <person name="Varghese N."/>
            <person name="Submissions S."/>
        </authorList>
    </citation>
    <scope>NUCLEOTIDE SEQUENCE [LARGE SCALE GENOMIC DNA]</scope>
    <source>
        <strain evidence="16 17">WCC6</strain>
    </source>
</reference>
<sequence length="308" mass="32385">MADMRRKVTVRVPATSANCGPGFDCLGLACTLYNVFTYELVPEGEGVTATAEGQDSASLPQGRNNLAASAFYTLWEKLGQPATGLRITSRIQVPVSRGLGSSSTAIVAGLTAANALAGNPLSKEELVTEATLIEGHPDNVAPAILGGITVNVMEGGKVESLKLALAKPLQLVVLVPSLPLPTSKARAALPKQVPHRDAVYNVSRAALLVGSLLTGDYHFLRTALEDRLHQPYRLPLIPGAEEALEGARQAGAYNGIISGAGSTLLAYVPADADARKVGEAMAEPFRKRNMETALHYLDIDPEGAKVIE</sequence>
<dbReference type="InterPro" id="IPR020568">
    <property type="entry name" value="Ribosomal_Su5_D2-typ_SF"/>
</dbReference>
<dbReference type="InterPro" id="IPR006203">
    <property type="entry name" value="GHMP_knse_ATP-bd_CS"/>
</dbReference>
<dbReference type="GO" id="GO:0005524">
    <property type="term" value="F:ATP binding"/>
    <property type="evidence" value="ECO:0007669"/>
    <property type="project" value="UniProtKB-UniRule"/>
</dbReference>
<evidence type="ECO:0000256" key="11">
    <source>
        <dbReference type="ARBA" id="ARBA00049375"/>
    </source>
</evidence>
<comment type="similarity">
    <text evidence="2 13">Belongs to the GHMP kinase family. Homoserine kinase subfamily.</text>
</comment>
<dbReference type="NCBIfam" id="TIGR00191">
    <property type="entry name" value="thrB"/>
    <property type="match status" value="1"/>
</dbReference>
<evidence type="ECO:0000313" key="17">
    <source>
        <dbReference type="Proteomes" id="UP000182379"/>
    </source>
</evidence>
<dbReference type="Gene3D" id="3.30.230.10">
    <property type="match status" value="1"/>
</dbReference>
<dbReference type="PANTHER" id="PTHR20861:SF1">
    <property type="entry name" value="HOMOSERINE KINASE"/>
    <property type="match status" value="1"/>
</dbReference>
<dbReference type="UniPathway" id="UPA00050">
    <property type="reaction ID" value="UER00064"/>
</dbReference>
<evidence type="ECO:0000256" key="4">
    <source>
        <dbReference type="ARBA" id="ARBA00017858"/>
    </source>
</evidence>
<dbReference type="GO" id="GO:0009088">
    <property type="term" value="P:threonine biosynthetic process"/>
    <property type="evidence" value="ECO:0007669"/>
    <property type="project" value="UniProtKB-UniRule"/>
</dbReference>
<dbReference type="NCBIfam" id="NF002288">
    <property type="entry name" value="PRK01212.1-4"/>
    <property type="match status" value="1"/>
</dbReference>
<feature type="domain" description="GHMP kinase N-terminal" evidence="14">
    <location>
        <begin position="65"/>
        <end position="147"/>
    </location>
</feature>
<comment type="pathway">
    <text evidence="1 13">Amino-acid biosynthesis; L-threonine biosynthesis; L-threonine from L-aspartate: step 4/5.</text>
</comment>
<keyword evidence="9 13" id="KW-0418">Kinase</keyword>
<dbReference type="Pfam" id="PF08544">
    <property type="entry name" value="GHMP_kinases_C"/>
    <property type="match status" value="1"/>
</dbReference>
<evidence type="ECO:0000256" key="9">
    <source>
        <dbReference type="ARBA" id="ARBA00022777"/>
    </source>
</evidence>
<evidence type="ECO:0000313" key="16">
    <source>
        <dbReference type="EMBL" id="SDX10839.1"/>
    </source>
</evidence>
<evidence type="ECO:0000259" key="15">
    <source>
        <dbReference type="Pfam" id="PF08544"/>
    </source>
</evidence>
<dbReference type="RefSeq" id="WP_083337409.1">
    <property type="nucleotide sequence ID" value="NZ_FNOP01000013.1"/>
</dbReference>
<dbReference type="InterPro" id="IPR006204">
    <property type="entry name" value="GHMP_kinase_N_dom"/>
</dbReference>
<dbReference type="PRINTS" id="PR00958">
    <property type="entry name" value="HOMSERKINASE"/>
</dbReference>
<dbReference type="Gene3D" id="3.30.70.890">
    <property type="entry name" value="GHMP kinase, C-terminal domain"/>
    <property type="match status" value="1"/>
</dbReference>
<protein>
    <recommendedName>
        <fullName evidence="4 13">Homoserine kinase</fullName>
        <shortName evidence="13">HK</shortName>
        <shortName evidence="13">HSK</shortName>
        <ecNumber evidence="3 13">2.7.1.39</ecNumber>
    </recommendedName>
</protein>
<evidence type="ECO:0000256" key="3">
    <source>
        <dbReference type="ARBA" id="ARBA00012078"/>
    </source>
</evidence>
<evidence type="ECO:0000256" key="1">
    <source>
        <dbReference type="ARBA" id="ARBA00005015"/>
    </source>
</evidence>
<comment type="subcellular location">
    <subcellularLocation>
        <location evidence="13">Cytoplasm</location>
    </subcellularLocation>
</comment>
<dbReference type="PROSITE" id="PS00627">
    <property type="entry name" value="GHMP_KINASES_ATP"/>
    <property type="match status" value="1"/>
</dbReference>
<dbReference type="EC" id="2.7.1.39" evidence="3 13"/>
<accession>A0A1H2Z216</accession>
<evidence type="ECO:0000256" key="6">
    <source>
        <dbReference type="ARBA" id="ARBA00022679"/>
    </source>
</evidence>
<gene>
    <name evidence="13" type="primary">thrB</name>
    <name evidence="16" type="ORF">SAMN05216495_11327</name>
</gene>
<dbReference type="SUPFAM" id="SSF54211">
    <property type="entry name" value="Ribosomal protein S5 domain 2-like"/>
    <property type="match status" value="1"/>
</dbReference>
<dbReference type="GO" id="GO:0004413">
    <property type="term" value="F:homoserine kinase activity"/>
    <property type="evidence" value="ECO:0007669"/>
    <property type="project" value="UniProtKB-UniRule"/>
</dbReference>
<dbReference type="Proteomes" id="UP000182379">
    <property type="component" value="Unassembled WGS sequence"/>
</dbReference>
<proteinExistence type="inferred from homology"/>
<dbReference type="HAMAP" id="MF_00384">
    <property type="entry name" value="Homoser_kinase"/>
    <property type="match status" value="1"/>
</dbReference>
<dbReference type="InterPro" id="IPR036554">
    <property type="entry name" value="GHMP_kinase_C_sf"/>
</dbReference>
<dbReference type="Pfam" id="PF00288">
    <property type="entry name" value="GHMP_kinases_N"/>
    <property type="match status" value="1"/>
</dbReference>
<dbReference type="InterPro" id="IPR014721">
    <property type="entry name" value="Ribsml_uS5_D2-typ_fold_subgr"/>
</dbReference>
<evidence type="ECO:0000256" key="8">
    <source>
        <dbReference type="ARBA" id="ARBA00022741"/>
    </source>
</evidence>
<evidence type="ECO:0000256" key="10">
    <source>
        <dbReference type="ARBA" id="ARBA00022840"/>
    </source>
</evidence>
<dbReference type="PANTHER" id="PTHR20861">
    <property type="entry name" value="HOMOSERINE/4-DIPHOSPHOCYTIDYL-2-C-METHYL-D-ERYTHRITOL KINASE"/>
    <property type="match status" value="1"/>
</dbReference>
<keyword evidence="8 13" id="KW-0547">Nucleotide-binding</keyword>
<evidence type="ECO:0000256" key="7">
    <source>
        <dbReference type="ARBA" id="ARBA00022697"/>
    </source>
</evidence>